<reference evidence="3" key="1">
    <citation type="submission" date="2017-02" db="EMBL/GenBank/DDBJ databases">
        <authorList>
            <person name="Varghese N."/>
            <person name="Submissions S."/>
        </authorList>
    </citation>
    <scope>NUCLEOTIDE SEQUENCE [LARGE SCALE GENOMIC DNA]</scope>
    <source>
        <strain evidence="3">DSM 22720</strain>
    </source>
</reference>
<feature type="chain" id="PRO_5012752573" description="TraB family protein" evidence="1">
    <location>
        <begin position="20"/>
        <end position="289"/>
    </location>
</feature>
<name>A0A1T4U3Q7_9GAMM</name>
<dbReference type="Pfam" id="PF01963">
    <property type="entry name" value="TraB_PrgY_gumN"/>
    <property type="match status" value="1"/>
</dbReference>
<dbReference type="OrthoDB" id="357294at2"/>
<evidence type="ECO:0000313" key="3">
    <source>
        <dbReference type="Proteomes" id="UP000190162"/>
    </source>
</evidence>
<dbReference type="CDD" id="cd14789">
    <property type="entry name" value="Tiki"/>
    <property type="match status" value="1"/>
</dbReference>
<dbReference type="PANTHER" id="PTHR40590:SF1">
    <property type="entry name" value="CYTOPLASMIC PROTEIN"/>
    <property type="match status" value="1"/>
</dbReference>
<dbReference type="InterPro" id="IPR047111">
    <property type="entry name" value="YbaP-like"/>
</dbReference>
<dbReference type="PANTHER" id="PTHR40590">
    <property type="entry name" value="CYTOPLASMIC PROTEIN-RELATED"/>
    <property type="match status" value="1"/>
</dbReference>
<dbReference type="RefSeq" id="WP_078751210.1">
    <property type="nucleotide sequence ID" value="NZ_FUXU01000005.1"/>
</dbReference>
<evidence type="ECO:0008006" key="4">
    <source>
        <dbReference type="Google" id="ProtNLM"/>
    </source>
</evidence>
<proteinExistence type="predicted"/>
<dbReference type="Proteomes" id="UP000190162">
    <property type="component" value="Unassembled WGS sequence"/>
</dbReference>
<sequence length="289" mass="32130">MIKRLVPLLSLLFFSNVAAEPTVWLAKKGDLSFALMGSVHMGKPSFYPLPDEIIHHFQRSKGLIVEADLFSDTNISIPTGQASQTFLNATEQHTLNDIAKDVHLPSLALQNMPPWQAAMAIQQAQTSQMGLQPQLGIDVHFLTLAQEKNIPIIALETMQQQLNFITSMKDDGLPLLLDTLNHWEEAQTVLPCMIDAWAAGDSQALTDIVEDMMEDSGELEEVIITDRNRHWTETLSDTRKFGNGTYTIVVGALHLYGQEGLLDMLKNKGFEVRALNKGHSVECVNTLPK</sequence>
<evidence type="ECO:0000313" key="2">
    <source>
        <dbReference type="EMBL" id="SKA47385.1"/>
    </source>
</evidence>
<organism evidence="2 3">
    <name type="scientific">Enterovibrio nigricans DSM 22720</name>
    <dbReference type="NCBI Taxonomy" id="1121868"/>
    <lineage>
        <taxon>Bacteria</taxon>
        <taxon>Pseudomonadati</taxon>
        <taxon>Pseudomonadota</taxon>
        <taxon>Gammaproteobacteria</taxon>
        <taxon>Vibrionales</taxon>
        <taxon>Vibrionaceae</taxon>
        <taxon>Enterovibrio</taxon>
    </lineage>
</organism>
<dbReference type="InterPro" id="IPR002816">
    <property type="entry name" value="TraB/PrgY/GumN_fam"/>
</dbReference>
<gene>
    <name evidence="2" type="ORF">SAMN02745132_00720</name>
</gene>
<keyword evidence="1" id="KW-0732">Signal</keyword>
<evidence type="ECO:0000256" key="1">
    <source>
        <dbReference type="SAM" id="SignalP"/>
    </source>
</evidence>
<keyword evidence="3" id="KW-1185">Reference proteome</keyword>
<dbReference type="AlphaFoldDB" id="A0A1T4U3Q7"/>
<feature type="signal peptide" evidence="1">
    <location>
        <begin position="1"/>
        <end position="19"/>
    </location>
</feature>
<protein>
    <recommendedName>
        <fullName evidence="4">TraB family protein</fullName>
    </recommendedName>
</protein>
<accession>A0A1T4U3Q7</accession>
<dbReference type="EMBL" id="FUXU01000005">
    <property type="protein sequence ID" value="SKA47385.1"/>
    <property type="molecule type" value="Genomic_DNA"/>
</dbReference>